<keyword evidence="8" id="KW-1185">Reference proteome</keyword>
<dbReference type="STRING" id="645134.A0A0L0HVB4"/>
<dbReference type="FunCoup" id="A0A0L0HVB4">
    <property type="interactions" value="83"/>
</dbReference>
<reference evidence="7 8" key="1">
    <citation type="submission" date="2009-08" db="EMBL/GenBank/DDBJ databases">
        <title>The Genome Sequence of Spizellomyces punctatus strain DAOM BR117.</title>
        <authorList>
            <consortium name="The Broad Institute Genome Sequencing Platform"/>
            <person name="Russ C."/>
            <person name="Cuomo C."/>
            <person name="Shea T."/>
            <person name="Young S.K."/>
            <person name="Zeng Q."/>
            <person name="Koehrsen M."/>
            <person name="Haas B."/>
            <person name="Borodovsky M."/>
            <person name="Guigo R."/>
            <person name="Alvarado L."/>
            <person name="Berlin A."/>
            <person name="Bochicchio J."/>
            <person name="Borenstein D."/>
            <person name="Chapman S."/>
            <person name="Chen Z."/>
            <person name="Engels R."/>
            <person name="Freedman E."/>
            <person name="Gellesch M."/>
            <person name="Goldberg J."/>
            <person name="Griggs A."/>
            <person name="Gujja S."/>
            <person name="Heiman D."/>
            <person name="Hepburn T."/>
            <person name="Howarth C."/>
            <person name="Jen D."/>
            <person name="Larson L."/>
            <person name="Lewis B."/>
            <person name="Mehta T."/>
            <person name="Park D."/>
            <person name="Pearson M."/>
            <person name="Roberts A."/>
            <person name="Saif S."/>
            <person name="Shenoy N."/>
            <person name="Sisk P."/>
            <person name="Stolte C."/>
            <person name="Sykes S."/>
            <person name="Thomson T."/>
            <person name="Walk T."/>
            <person name="White J."/>
            <person name="Yandava C."/>
            <person name="Burger G."/>
            <person name="Gray M.W."/>
            <person name="Holland P.W.H."/>
            <person name="King N."/>
            <person name="Lang F.B.F."/>
            <person name="Roger A.J."/>
            <person name="Ruiz-Trillo I."/>
            <person name="Lander E."/>
            <person name="Nusbaum C."/>
        </authorList>
    </citation>
    <scope>NUCLEOTIDE SEQUENCE [LARGE SCALE GENOMIC DNA]</scope>
    <source>
        <strain evidence="7 8">DAOM BR117</strain>
    </source>
</reference>
<dbReference type="Gene3D" id="4.10.95.10">
    <property type="entry name" value="Cytochrome c oxidase, subunit VIa"/>
    <property type="match status" value="1"/>
</dbReference>
<comment type="subcellular location">
    <subcellularLocation>
        <location evidence="1">Mitochondrion inner membrane</location>
    </subcellularLocation>
</comment>
<protein>
    <recommendedName>
        <fullName evidence="9">Cytochrome c oxidase subunit VIa</fullName>
    </recommendedName>
</protein>
<dbReference type="Proteomes" id="UP000053201">
    <property type="component" value="Unassembled WGS sequence"/>
</dbReference>
<dbReference type="RefSeq" id="XP_016613092.1">
    <property type="nucleotide sequence ID" value="XM_016749057.1"/>
</dbReference>
<evidence type="ECO:0000256" key="2">
    <source>
        <dbReference type="ARBA" id="ARBA00022792"/>
    </source>
</evidence>
<dbReference type="GO" id="GO:0005743">
    <property type="term" value="C:mitochondrial inner membrane"/>
    <property type="evidence" value="ECO:0007669"/>
    <property type="project" value="UniProtKB-SubCell"/>
</dbReference>
<name>A0A0L0HVB4_SPIPD</name>
<sequence length="124" mass="14348">MQSRLGLFAARMAQRRTMSTTPSRIEFPPLEKVMLKESHEARKHAAHAVSSWKKINFFLVVPALALVLLYTGPTELKHIAHLKEHANEWEGFPYMRKRKNAFPWGDDNLFYFPNSNPKPEAAEE</sequence>
<keyword evidence="3" id="KW-0809">Transit peptide</keyword>
<evidence type="ECO:0000256" key="4">
    <source>
        <dbReference type="ARBA" id="ARBA00023128"/>
    </source>
</evidence>
<evidence type="ECO:0000313" key="7">
    <source>
        <dbReference type="EMBL" id="KND05053.1"/>
    </source>
</evidence>
<proteinExistence type="inferred from homology"/>
<dbReference type="SUPFAM" id="SSF81411">
    <property type="entry name" value="Mitochondrial cytochrome c oxidase subunit VIa"/>
    <property type="match status" value="1"/>
</dbReference>
<dbReference type="GO" id="GO:0030234">
    <property type="term" value="F:enzyme regulator activity"/>
    <property type="evidence" value="ECO:0007669"/>
    <property type="project" value="TreeGrafter"/>
</dbReference>
<evidence type="ECO:0000256" key="6">
    <source>
        <dbReference type="RuleBase" id="RU004396"/>
    </source>
</evidence>
<dbReference type="InterPro" id="IPR001349">
    <property type="entry name" value="Cyt_c_oxidase_su6a"/>
</dbReference>
<keyword evidence="2" id="KW-0999">Mitochondrion inner membrane</keyword>
<dbReference type="OrthoDB" id="5947505at2759"/>
<evidence type="ECO:0000256" key="1">
    <source>
        <dbReference type="ARBA" id="ARBA00004273"/>
    </source>
</evidence>
<dbReference type="AlphaFoldDB" id="A0A0L0HVB4"/>
<keyword evidence="4" id="KW-0496">Mitochondrion</keyword>
<dbReference type="InParanoid" id="A0A0L0HVB4"/>
<organism evidence="7 8">
    <name type="scientific">Spizellomyces punctatus (strain DAOM BR117)</name>
    <dbReference type="NCBI Taxonomy" id="645134"/>
    <lineage>
        <taxon>Eukaryota</taxon>
        <taxon>Fungi</taxon>
        <taxon>Fungi incertae sedis</taxon>
        <taxon>Chytridiomycota</taxon>
        <taxon>Chytridiomycota incertae sedis</taxon>
        <taxon>Chytridiomycetes</taxon>
        <taxon>Spizellomycetales</taxon>
        <taxon>Spizellomycetaceae</taxon>
        <taxon>Spizellomyces</taxon>
    </lineage>
</organism>
<dbReference type="EMBL" id="KQ257450">
    <property type="protein sequence ID" value="KND05053.1"/>
    <property type="molecule type" value="Genomic_DNA"/>
</dbReference>
<dbReference type="VEuPathDB" id="FungiDB:SPPG_00729"/>
<dbReference type="InterPro" id="IPR036418">
    <property type="entry name" value="Cyt_c_oxidase_su6a_sf"/>
</dbReference>
<keyword evidence="5" id="KW-0472">Membrane</keyword>
<dbReference type="Pfam" id="PF02046">
    <property type="entry name" value="COX6A"/>
    <property type="match status" value="1"/>
</dbReference>
<comment type="similarity">
    <text evidence="6">Belongs to the cytochrome c oxidase subunit 6A family.</text>
</comment>
<evidence type="ECO:0000256" key="5">
    <source>
        <dbReference type="ARBA" id="ARBA00023136"/>
    </source>
</evidence>
<dbReference type="PANTHER" id="PTHR11504:SF0">
    <property type="entry name" value="CYTOCHROME C OXIDASE SUBUNIT"/>
    <property type="match status" value="1"/>
</dbReference>
<evidence type="ECO:0000256" key="3">
    <source>
        <dbReference type="ARBA" id="ARBA00022946"/>
    </source>
</evidence>
<dbReference type="PANTHER" id="PTHR11504">
    <property type="entry name" value="CYTOCHROME C OXIDASE POLYPEPTIDE VIA"/>
    <property type="match status" value="1"/>
</dbReference>
<evidence type="ECO:0000313" key="8">
    <source>
        <dbReference type="Proteomes" id="UP000053201"/>
    </source>
</evidence>
<dbReference type="GeneID" id="27684438"/>
<evidence type="ECO:0008006" key="9">
    <source>
        <dbReference type="Google" id="ProtNLM"/>
    </source>
</evidence>
<dbReference type="GO" id="GO:0006123">
    <property type="term" value="P:mitochondrial electron transport, cytochrome c to oxygen"/>
    <property type="evidence" value="ECO:0007669"/>
    <property type="project" value="TreeGrafter"/>
</dbReference>
<gene>
    <name evidence="7" type="ORF">SPPG_00729</name>
</gene>
<accession>A0A0L0HVB4</accession>